<evidence type="ECO:0000256" key="10">
    <source>
        <dbReference type="ARBA" id="ARBA00023136"/>
    </source>
</evidence>
<dbReference type="Ensembl" id="ENSOMET00000012646.1">
    <property type="protein sequence ID" value="ENSOMEP00000002356.1"/>
    <property type="gene ID" value="ENSOMEG00000003299.1"/>
</dbReference>
<dbReference type="AlphaFoldDB" id="A0A3B3B9V4"/>
<protein>
    <recommendedName>
        <fullName evidence="14">Cadherin domain-containing protein</fullName>
    </recommendedName>
</protein>
<keyword evidence="8" id="KW-0130">Cell adhesion</keyword>
<dbReference type="PROSITE" id="PS50268">
    <property type="entry name" value="CADHERIN_2"/>
    <property type="match status" value="6"/>
</dbReference>
<organism evidence="15 16">
    <name type="scientific">Oryzias melastigma</name>
    <name type="common">Marine medaka</name>
    <dbReference type="NCBI Taxonomy" id="30732"/>
    <lineage>
        <taxon>Eukaryota</taxon>
        <taxon>Metazoa</taxon>
        <taxon>Chordata</taxon>
        <taxon>Craniata</taxon>
        <taxon>Vertebrata</taxon>
        <taxon>Euteleostomi</taxon>
        <taxon>Actinopterygii</taxon>
        <taxon>Neopterygii</taxon>
        <taxon>Teleostei</taxon>
        <taxon>Neoteleostei</taxon>
        <taxon>Acanthomorphata</taxon>
        <taxon>Ovalentaria</taxon>
        <taxon>Atherinomorphae</taxon>
        <taxon>Beloniformes</taxon>
        <taxon>Adrianichthyidae</taxon>
        <taxon>Oryziinae</taxon>
        <taxon>Oryzias</taxon>
    </lineage>
</organism>
<dbReference type="PaxDb" id="30732-ENSOMEP00000002356"/>
<feature type="domain" description="Cadherin" evidence="14">
    <location>
        <begin position="69"/>
        <end position="125"/>
    </location>
</feature>
<dbReference type="InterPro" id="IPR050174">
    <property type="entry name" value="Protocadherin/Cadherin-CA"/>
</dbReference>
<proteinExistence type="predicted"/>
<sequence>MVSLYCGLAFVCLAIRPVNGDVSYSIPEEMKKGSPIGNVAKDLGLDSAKLAARRARMDPEDNGVQCCGINLKTGEIIVTERIDREEHCGEKPTCVLKFDLVLENPLELRRLSLNIQDVNDNAPIFQKDDMKLEISESAVKGARYRIVAAHDADIGLNAVQNYILQENPHFVFNIQTTNAGNKYGELVLNKELDREEQQELKLLLTAVDGGSPQRSGTVVIHVTVLDANDNAPVFTESVYTASLQENSPLNTPVIRVSASDADEGINGEITYEFSRLSEKSKKLFSLDEKTGEIVVTGDIDYEEGSKYELMVVAKDGYGLSSERKLIIDITDVNDNAPVINIKSLISSIPENAAPGTEVGIINVQDRDSERNRQVRCYIESNAPFKLVPSIKNYYSVVSTGQLDRELVSDYNISIFATDEGSPPLSSSKSVHLSVADINDNPPVFEEQSYSAYVSENNQAGSTLCRVSARDPDWRQNGTVIYSLLAAEVNGAPVSSYVSVNGDTGLIHAVRSFDYEQLRSFQVQVMARDNGSPPLSSNVSVSVLIWDVNDNSPQILYPAPEGSSFMTELVPKAAHGGSLVSKVIAVDADSGQNAWLSYHIVKSTDPGLFTIGLHSGEIRTQRDISQSDSMKQNLIVAVKDNGQPSLSATCAMYLLISDNLAEVPELKEISYEEKNSKLTSYLIIALVCVSTFFLTFIIIILGVRFCRRRKPRLLFDGAVAIPSGYLPPNYADVDGTGTLRSAYNYDAYLTTGSRTSDFKFVSSYNDNTLPADQTLRKSPTDFLEFVFPFAYGFMFFCLLEPVVGAEGLG</sequence>
<evidence type="ECO:0000256" key="13">
    <source>
        <dbReference type="SAM" id="SignalP"/>
    </source>
</evidence>
<feature type="signal peptide" evidence="13">
    <location>
        <begin position="1"/>
        <end position="20"/>
    </location>
</feature>
<feature type="domain" description="Cadherin" evidence="14">
    <location>
        <begin position="126"/>
        <end position="234"/>
    </location>
</feature>
<comment type="subcellular location">
    <subcellularLocation>
        <location evidence="2">Cell membrane</location>
        <topology evidence="2">Single-pass type I membrane protein</topology>
    </subcellularLocation>
</comment>
<feature type="domain" description="Cadherin" evidence="14">
    <location>
        <begin position="340"/>
        <end position="444"/>
    </location>
</feature>
<dbReference type="Proteomes" id="UP000261560">
    <property type="component" value="Unplaced"/>
</dbReference>
<feature type="domain" description="Cadherin" evidence="14">
    <location>
        <begin position="235"/>
        <end position="339"/>
    </location>
</feature>
<evidence type="ECO:0000256" key="8">
    <source>
        <dbReference type="ARBA" id="ARBA00022889"/>
    </source>
</evidence>
<name>A0A3B3B9V4_ORYME</name>
<dbReference type="FunFam" id="2.60.40.60:FF:000018">
    <property type="entry name" value="Protocadherin gamma c3"/>
    <property type="match status" value="1"/>
</dbReference>
<dbReference type="InterPro" id="IPR032455">
    <property type="entry name" value="Cadherin_C"/>
</dbReference>
<dbReference type="GO" id="GO:0005886">
    <property type="term" value="C:plasma membrane"/>
    <property type="evidence" value="ECO:0007669"/>
    <property type="project" value="UniProtKB-SubCell"/>
</dbReference>
<dbReference type="PRINTS" id="PR00205">
    <property type="entry name" value="CADHERIN"/>
</dbReference>
<dbReference type="STRING" id="30732.ENSOMEP00000002356"/>
<evidence type="ECO:0000256" key="4">
    <source>
        <dbReference type="ARBA" id="ARBA00022692"/>
    </source>
</evidence>
<dbReference type="InterPro" id="IPR013164">
    <property type="entry name" value="Cadherin_N"/>
</dbReference>
<accession>A0A3B3B9V4</accession>
<dbReference type="GO" id="GO:0007156">
    <property type="term" value="P:homophilic cell adhesion via plasma membrane adhesion molecules"/>
    <property type="evidence" value="ECO:0007669"/>
    <property type="project" value="InterPro"/>
</dbReference>
<dbReference type="PROSITE" id="PS00232">
    <property type="entry name" value="CADHERIN_1"/>
    <property type="match status" value="3"/>
</dbReference>
<dbReference type="InterPro" id="IPR020894">
    <property type="entry name" value="Cadherin_CS"/>
</dbReference>
<dbReference type="SMART" id="SM00112">
    <property type="entry name" value="CA"/>
    <property type="match status" value="6"/>
</dbReference>
<evidence type="ECO:0000256" key="1">
    <source>
        <dbReference type="ARBA" id="ARBA00003436"/>
    </source>
</evidence>
<keyword evidence="11" id="KW-0325">Glycoprotein</keyword>
<dbReference type="GO" id="GO:0005509">
    <property type="term" value="F:calcium ion binding"/>
    <property type="evidence" value="ECO:0007669"/>
    <property type="project" value="UniProtKB-UniRule"/>
</dbReference>
<dbReference type="FunFam" id="2.60.40.60:FF:000001">
    <property type="entry name" value="Protocadherin alpha 2"/>
    <property type="match status" value="1"/>
</dbReference>
<keyword evidence="10" id="KW-0472">Membrane</keyword>
<evidence type="ECO:0000256" key="7">
    <source>
        <dbReference type="ARBA" id="ARBA00022837"/>
    </source>
</evidence>
<keyword evidence="4" id="KW-0812">Transmembrane</keyword>
<dbReference type="FunFam" id="2.60.40.60:FF:000004">
    <property type="entry name" value="Protocadherin 1 gamma 2"/>
    <property type="match status" value="1"/>
</dbReference>
<feature type="domain" description="Cadherin" evidence="14">
    <location>
        <begin position="445"/>
        <end position="554"/>
    </location>
</feature>
<keyword evidence="5 13" id="KW-0732">Signal</keyword>
<feature type="chain" id="PRO_5017227126" description="Cadherin domain-containing protein" evidence="13">
    <location>
        <begin position="21"/>
        <end position="808"/>
    </location>
</feature>
<evidence type="ECO:0000313" key="16">
    <source>
        <dbReference type="Proteomes" id="UP000261560"/>
    </source>
</evidence>
<evidence type="ECO:0000256" key="3">
    <source>
        <dbReference type="ARBA" id="ARBA00022475"/>
    </source>
</evidence>
<dbReference type="Pfam" id="PF16492">
    <property type="entry name" value="Cadherin_C_2"/>
    <property type="match status" value="1"/>
</dbReference>
<keyword evidence="3" id="KW-1003">Cell membrane</keyword>
<dbReference type="PANTHER" id="PTHR24028:SF114">
    <property type="entry name" value="PCDH2G3 PROTEIN-RELATED"/>
    <property type="match status" value="1"/>
</dbReference>
<dbReference type="InterPro" id="IPR002126">
    <property type="entry name" value="Cadherin-like_dom"/>
</dbReference>
<evidence type="ECO:0000256" key="11">
    <source>
        <dbReference type="ARBA" id="ARBA00023180"/>
    </source>
</evidence>
<dbReference type="GO" id="GO:0009653">
    <property type="term" value="P:anatomical structure morphogenesis"/>
    <property type="evidence" value="ECO:0007669"/>
    <property type="project" value="UniProtKB-ARBA"/>
</dbReference>
<reference evidence="15" key="2">
    <citation type="submission" date="2025-09" db="UniProtKB">
        <authorList>
            <consortium name="Ensembl"/>
        </authorList>
    </citation>
    <scope>IDENTIFICATION</scope>
</reference>
<dbReference type="OMA" id="HVSFCKP"/>
<dbReference type="SUPFAM" id="SSF49313">
    <property type="entry name" value="Cadherin-like"/>
    <property type="match status" value="6"/>
</dbReference>
<dbReference type="Pfam" id="PF00028">
    <property type="entry name" value="Cadherin"/>
    <property type="match status" value="5"/>
</dbReference>
<dbReference type="Pfam" id="PF08266">
    <property type="entry name" value="Cadherin_2"/>
    <property type="match status" value="1"/>
</dbReference>
<keyword evidence="6" id="KW-0677">Repeat</keyword>
<evidence type="ECO:0000256" key="2">
    <source>
        <dbReference type="ARBA" id="ARBA00004251"/>
    </source>
</evidence>
<evidence type="ECO:0000259" key="14">
    <source>
        <dbReference type="PROSITE" id="PS50268"/>
    </source>
</evidence>
<keyword evidence="9" id="KW-1133">Transmembrane helix</keyword>
<dbReference type="PANTHER" id="PTHR24028">
    <property type="entry name" value="CADHERIN-87A"/>
    <property type="match status" value="1"/>
</dbReference>
<dbReference type="GeneTree" id="ENSGT00940000166432"/>
<dbReference type="CDD" id="cd11304">
    <property type="entry name" value="Cadherin_repeat"/>
    <property type="match status" value="6"/>
</dbReference>
<dbReference type="InterPro" id="IPR015919">
    <property type="entry name" value="Cadherin-like_sf"/>
</dbReference>
<dbReference type="FunFam" id="2.60.40.60:FF:000129">
    <property type="entry name" value="protocadherin alpha-C2 isoform X1"/>
    <property type="match status" value="1"/>
</dbReference>
<keyword evidence="16" id="KW-1185">Reference proteome</keyword>
<evidence type="ECO:0000256" key="6">
    <source>
        <dbReference type="ARBA" id="ARBA00022737"/>
    </source>
</evidence>
<dbReference type="Gene3D" id="2.60.40.60">
    <property type="entry name" value="Cadherins"/>
    <property type="match status" value="6"/>
</dbReference>
<evidence type="ECO:0000256" key="5">
    <source>
        <dbReference type="ARBA" id="ARBA00022729"/>
    </source>
</evidence>
<reference evidence="15" key="1">
    <citation type="submission" date="2025-08" db="UniProtKB">
        <authorList>
            <consortium name="Ensembl"/>
        </authorList>
    </citation>
    <scope>IDENTIFICATION</scope>
</reference>
<evidence type="ECO:0000313" key="15">
    <source>
        <dbReference type="Ensembl" id="ENSOMEP00000002356.1"/>
    </source>
</evidence>
<keyword evidence="7 12" id="KW-0106">Calcium</keyword>
<evidence type="ECO:0000256" key="12">
    <source>
        <dbReference type="PROSITE-ProRule" id="PRU00043"/>
    </source>
</evidence>
<dbReference type="FunFam" id="2.60.40.60:FF:000002">
    <property type="entry name" value="Protocadherin alpha 2"/>
    <property type="match status" value="1"/>
</dbReference>
<dbReference type="FunFam" id="2.60.40.60:FF:000006">
    <property type="entry name" value="Protocadherin alpha 2"/>
    <property type="match status" value="1"/>
</dbReference>
<evidence type="ECO:0000256" key="9">
    <source>
        <dbReference type="ARBA" id="ARBA00022989"/>
    </source>
</evidence>
<feature type="domain" description="Cadherin" evidence="14">
    <location>
        <begin position="569"/>
        <end position="665"/>
    </location>
</feature>
<comment type="function">
    <text evidence="1">Potential calcium-dependent cell-adhesion protein. May be involved in the establishment and maintenance of specific neuronal connections in the brain.</text>
</comment>